<feature type="transmembrane region" description="Helical" evidence="1">
    <location>
        <begin position="61"/>
        <end position="88"/>
    </location>
</feature>
<dbReference type="KEGG" id="phao:HF685_03440"/>
<dbReference type="RefSeq" id="WP_168818312.1">
    <property type="nucleotide sequence ID" value="NZ_CP051217.1"/>
</dbReference>
<proteinExistence type="predicted"/>
<feature type="transmembrane region" description="Helical" evidence="1">
    <location>
        <begin position="169"/>
        <end position="202"/>
    </location>
</feature>
<accession>A0A6H2DIG9</accession>
<name>A0A6H2DIG9_9SPHN</name>
<feature type="transmembrane region" description="Helical" evidence="1">
    <location>
        <begin position="214"/>
        <end position="235"/>
    </location>
</feature>
<dbReference type="EMBL" id="CP051217">
    <property type="protein sequence ID" value="QJB68469.1"/>
    <property type="molecule type" value="Genomic_DNA"/>
</dbReference>
<keyword evidence="1" id="KW-1133">Transmembrane helix</keyword>
<dbReference type="AlphaFoldDB" id="A0A6H2DIG9"/>
<keyword evidence="1" id="KW-0812">Transmembrane</keyword>
<protein>
    <recommendedName>
        <fullName evidence="4">Glycerophosphoryl diester phosphodiesterase membrane domain-containing protein</fullName>
    </recommendedName>
</protein>
<feature type="transmembrane region" description="Helical" evidence="1">
    <location>
        <begin position="100"/>
        <end position="123"/>
    </location>
</feature>
<feature type="transmembrane region" description="Helical" evidence="1">
    <location>
        <begin position="129"/>
        <end position="148"/>
    </location>
</feature>
<organism evidence="2 3">
    <name type="scientific">Parasphingorhabdus halotolerans</name>
    <dbReference type="NCBI Taxonomy" id="2725558"/>
    <lineage>
        <taxon>Bacteria</taxon>
        <taxon>Pseudomonadati</taxon>
        <taxon>Pseudomonadota</taxon>
        <taxon>Alphaproteobacteria</taxon>
        <taxon>Sphingomonadales</taxon>
        <taxon>Sphingomonadaceae</taxon>
        <taxon>Parasphingorhabdus</taxon>
    </lineage>
</organism>
<gene>
    <name evidence="2" type="ORF">HF685_03440</name>
</gene>
<sequence length="242" mass="25816">MKLDQMKCWNDAMALLGGHKEAVAAIAGVFILLPNLLWAQFVGEPQIDGMTDPAEINAAQIAFLVDHSFSLFASNLVIAFGTLALYILFAPNQQGTVADVLKAAAGLFIFFFIANILVAFALFFGFLLLIIPGLYLLGRFALVPMVIADRGERNPVEALKANWALTMNNGWSIFFFLAIIILVGGITVLVAGLVVGLISGLINGGQGIPLFENLVSSGLGTVFQVILVAVIASIYKQLTGKT</sequence>
<evidence type="ECO:0000313" key="3">
    <source>
        <dbReference type="Proteomes" id="UP000501600"/>
    </source>
</evidence>
<feature type="transmembrane region" description="Helical" evidence="1">
    <location>
        <begin position="21"/>
        <end position="41"/>
    </location>
</feature>
<reference evidence="2 3" key="1">
    <citation type="submission" date="2020-04" db="EMBL/GenBank/DDBJ databases">
        <title>Genome sequence for Sphingorhabdus sp. strain M1.</title>
        <authorList>
            <person name="Park S.-J."/>
        </authorList>
    </citation>
    <scope>NUCLEOTIDE SEQUENCE [LARGE SCALE GENOMIC DNA]</scope>
    <source>
        <strain evidence="2 3">JK6</strain>
    </source>
</reference>
<dbReference type="Proteomes" id="UP000501600">
    <property type="component" value="Chromosome"/>
</dbReference>
<evidence type="ECO:0000313" key="2">
    <source>
        <dbReference type="EMBL" id="QJB68469.1"/>
    </source>
</evidence>
<keyword evidence="3" id="KW-1185">Reference proteome</keyword>
<evidence type="ECO:0008006" key="4">
    <source>
        <dbReference type="Google" id="ProtNLM"/>
    </source>
</evidence>
<evidence type="ECO:0000256" key="1">
    <source>
        <dbReference type="SAM" id="Phobius"/>
    </source>
</evidence>
<keyword evidence="1" id="KW-0472">Membrane</keyword>